<dbReference type="Gene3D" id="3.30.565.40">
    <property type="entry name" value="Fervidobacterium nodosum Rt17-B1 like"/>
    <property type="match status" value="1"/>
</dbReference>
<comment type="caution">
    <text evidence="3">The sequence shown here is derived from an EMBL/GenBank/DDBJ whole genome shotgun (WGS) entry which is preliminary data.</text>
</comment>
<name>A0A4R3VLZ9_9GAMM</name>
<feature type="transmembrane region" description="Helical" evidence="1">
    <location>
        <begin position="21"/>
        <end position="47"/>
    </location>
</feature>
<evidence type="ECO:0000256" key="1">
    <source>
        <dbReference type="SAM" id="Phobius"/>
    </source>
</evidence>
<dbReference type="InterPro" id="IPR021729">
    <property type="entry name" value="DUF3298"/>
</dbReference>
<dbReference type="InterPro" id="IPR037126">
    <property type="entry name" value="PdaC/RsiV-like_sf"/>
</dbReference>
<dbReference type="RefSeq" id="WP_132457847.1">
    <property type="nucleotide sequence ID" value="NZ_JAWIZJ010000011.1"/>
</dbReference>
<reference evidence="3 4" key="1">
    <citation type="submission" date="2019-03" db="EMBL/GenBank/DDBJ databases">
        <title>Genomic Encyclopedia of Type Strains, Phase IV (KMG-IV): sequencing the most valuable type-strain genomes for metagenomic binning, comparative biology and taxonomic classification.</title>
        <authorList>
            <person name="Goeker M."/>
        </authorList>
    </citation>
    <scope>NUCLEOTIDE SEQUENCE [LARGE SCALE GENOMIC DNA]</scope>
    <source>
        <strain evidence="3 4">DSM 16730</strain>
    </source>
</reference>
<protein>
    <submittedName>
        <fullName evidence="3">Uncharacterized protein DUF3298</fullName>
    </submittedName>
</protein>
<dbReference type="AlphaFoldDB" id="A0A4R3VLZ9"/>
<evidence type="ECO:0000313" key="4">
    <source>
        <dbReference type="Proteomes" id="UP000295433"/>
    </source>
</evidence>
<proteinExistence type="predicted"/>
<dbReference type="Pfam" id="PF11738">
    <property type="entry name" value="DUF3298"/>
    <property type="match status" value="1"/>
</dbReference>
<keyword evidence="1" id="KW-0812">Transmembrane</keyword>
<organism evidence="3 4">
    <name type="scientific">Samsonia erythrinae</name>
    <dbReference type="NCBI Taxonomy" id="160434"/>
    <lineage>
        <taxon>Bacteria</taxon>
        <taxon>Pseudomonadati</taxon>
        <taxon>Pseudomonadota</taxon>
        <taxon>Gammaproteobacteria</taxon>
        <taxon>Enterobacterales</taxon>
        <taxon>Pectobacteriaceae</taxon>
        <taxon>Samsonia</taxon>
    </lineage>
</organism>
<dbReference type="Gene3D" id="3.90.640.20">
    <property type="entry name" value="Heat-shock cognate protein, ATPase"/>
    <property type="match status" value="1"/>
</dbReference>
<gene>
    <name evidence="3" type="ORF">EDC54_11123</name>
</gene>
<keyword evidence="1" id="KW-1133">Transmembrane helix</keyword>
<feature type="domain" description="DUF3298" evidence="2">
    <location>
        <begin position="167"/>
        <end position="240"/>
    </location>
</feature>
<keyword evidence="4" id="KW-1185">Reference proteome</keyword>
<evidence type="ECO:0000313" key="3">
    <source>
        <dbReference type="EMBL" id="TCV04155.1"/>
    </source>
</evidence>
<dbReference type="OrthoDB" id="5637at2"/>
<sequence length="281" mass="32027">MQLLPNKAQWKKWSLPSKMTAVGLYLTVIPLAFSAMSYVLVSLGHWLDKRVDVTSVTRSLADIEKESGITFNHDEANIQVNYPQLTYLLPNKFLAGINQEIENNVMSYINEYLLEYHVDHEIGLLSENMVSLRINQYYYYKGALNGDNSQFAINLQPGDDRIIDFFDIFDARRDALNEIKALITDKIGEVCEYGIFADKLEKPGFIPRFFMTPDTINFIFSEYEITPGVCGGVTVKISYDELIDYIRNDGPLGQLKPQAGAWTAGEHFINSMMINMGKFKE</sequence>
<accession>A0A4R3VLZ9</accession>
<evidence type="ECO:0000259" key="2">
    <source>
        <dbReference type="Pfam" id="PF11738"/>
    </source>
</evidence>
<keyword evidence="1" id="KW-0472">Membrane</keyword>
<dbReference type="Proteomes" id="UP000295433">
    <property type="component" value="Unassembled WGS sequence"/>
</dbReference>
<dbReference type="EMBL" id="SMBY01000011">
    <property type="protein sequence ID" value="TCV04155.1"/>
    <property type="molecule type" value="Genomic_DNA"/>
</dbReference>